<dbReference type="OrthoDB" id="6776866at2759"/>
<dbReference type="EMBL" id="GL440824">
    <property type="protein sequence ID" value="EFN65332.1"/>
    <property type="molecule type" value="Genomic_DNA"/>
</dbReference>
<protein>
    <submittedName>
        <fullName evidence="1">Uncharacterized protein</fullName>
    </submittedName>
</protein>
<accession>E2AML2</accession>
<organism evidence="2">
    <name type="scientific">Camponotus floridanus</name>
    <name type="common">Florida carpenter ant</name>
    <dbReference type="NCBI Taxonomy" id="104421"/>
    <lineage>
        <taxon>Eukaryota</taxon>
        <taxon>Metazoa</taxon>
        <taxon>Ecdysozoa</taxon>
        <taxon>Arthropoda</taxon>
        <taxon>Hexapoda</taxon>
        <taxon>Insecta</taxon>
        <taxon>Pterygota</taxon>
        <taxon>Neoptera</taxon>
        <taxon>Endopterygota</taxon>
        <taxon>Hymenoptera</taxon>
        <taxon>Apocrita</taxon>
        <taxon>Aculeata</taxon>
        <taxon>Formicoidea</taxon>
        <taxon>Formicidae</taxon>
        <taxon>Formicinae</taxon>
        <taxon>Camponotus</taxon>
    </lineage>
</organism>
<name>E2AML2_CAMFO</name>
<proteinExistence type="predicted"/>
<gene>
    <name evidence="1" type="ORF">EAG_14923</name>
</gene>
<dbReference type="InParanoid" id="E2AML2"/>
<sequence length="1319" mass="152837">MHLYSQCTKPSALYNKGAITIFGVNLTPKEMTANLKGLKDKILHKYILSPDTKTGNKMFSKLTRTNTQDGSNYDMYDHLKEDSEEILSNQPILFYLLTKNDELPLNKIQFQKLKNYLTSSQKNLEINQQDEKEYKSTKCIVFIPTKDSYKMLEVKDYEDSLESSEIPYSESQYLARKILDSIIRYSDDEFSEELVYEDLSDLLNENIPDKEVYSSEKKTKENQEDDFSKLMPFFTNYIDRSRTPSIIYPSIMQNEKLINMEECIKLFGRDVCVLSATSPEVLAKQIPKNNINEYPTIRIPEYIMQMSTKEGTTNNVNYLDKFKTIDTYVESKSSTSGIKTSNIDLNEYLESTNVDLNEYLESTNTELILIDSNEKFPQELYRHGESIKQTYELNNDNYDEKNYDDKLFNIKEDTHMPMKKLMDQITDKTMEIERNTLLGKSKSHVKPLLNSNNKEALNPSSSEKYLYSTNSYEYNNDKELDNLKIDQQTLATLADININSWSTLGVQNTDRKEEPTTVIYDLKTEYNFEEENKNYLKESNMNFYPDEISEEQFKEEDTTINYNLKVGHNFKEEITNKSNESKINTSRDKEILEVQSEEISINYDSKAIYNSEEENMYDLEKLNINFNSEKKIFQEQLEEKIIPISSDSNTEYNFEETTENDSLEKTIYFENEILQKQPVTQYLDEKTNYLNNKEDITNRPETTIDLPSKILPYCDNTLLLNSIRNVINDFTSNTFLTETKDLNENILQKQDRNLLPEISQIPNLENILSIPQTENTIVEKVKDVLPDITAILKRNFTGDRSLDMIKNSFHSILQTFSANFHQKLPSMTVEEHQFKDGQWTINPITLASVPDSKLSIANPVNLQKSKNLLNSSAIASQADQYMRNMIAQSVKSSLTKDEHKEIDNSIIHVLNNILQTVKDLEDTKSTKIDNEKVQMISYQEPKALENNASMIISNFLDLTEYEKDESIEEKTSRKIIYKTDKNVRNQILNGIQKIDTQDNEEKELAESLKTTYHKAISQNNLSMSAIPVESNLIKAEKLNTKEKNVFLETTIISPIITKNLDQTENDIVTLTPRIKDINVNNNNNKSLINDSLDNQVLKYTQNYHINEENVQITTMPTNFIQKTSSNYAQMSNDIISENMEEIEDIENKTEFILNREILTKLPDNLISSTDIKYRKEKSKIASSTDEIDPAIILERIEHNLSPIKYYSPEILKYIKNHHNADAFISVIQETLPDHAQMSDSIISQNITNYGNYEAKITPSTDNNVLDSQQQDFKTNNIIAKIYEATTEVQQTYAKTTYLKAKRHIREKNERCHGPLLGDP</sequence>
<reference evidence="1 2" key="1">
    <citation type="journal article" date="2010" name="Science">
        <title>Genomic comparison of the ants Camponotus floridanus and Harpegnathos saltator.</title>
        <authorList>
            <person name="Bonasio R."/>
            <person name="Zhang G."/>
            <person name="Ye C."/>
            <person name="Mutti N.S."/>
            <person name="Fang X."/>
            <person name="Qin N."/>
            <person name="Donahue G."/>
            <person name="Yang P."/>
            <person name="Li Q."/>
            <person name="Li C."/>
            <person name="Zhang P."/>
            <person name="Huang Z."/>
            <person name="Berger S.L."/>
            <person name="Reinberg D."/>
            <person name="Wang J."/>
            <person name="Liebig J."/>
        </authorList>
    </citation>
    <scope>NUCLEOTIDE SEQUENCE [LARGE SCALE GENOMIC DNA]</scope>
    <source>
        <strain evidence="2">C129</strain>
    </source>
</reference>
<evidence type="ECO:0000313" key="2">
    <source>
        <dbReference type="Proteomes" id="UP000000311"/>
    </source>
</evidence>
<evidence type="ECO:0000313" key="1">
    <source>
        <dbReference type="EMBL" id="EFN65332.1"/>
    </source>
</evidence>
<keyword evidence="2" id="KW-1185">Reference proteome</keyword>
<dbReference type="Proteomes" id="UP000000311">
    <property type="component" value="Unassembled WGS sequence"/>
</dbReference>